<dbReference type="Gene3D" id="1.10.10.10">
    <property type="entry name" value="Winged helix-like DNA-binding domain superfamily/Winged helix DNA-binding domain"/>
    <property type="match status" value="1"/>
</dbReference>
<evidence type="ECO:0000256" key="3">
    <source>
        <dbReference type="ARBA" id="ARBA00023163"/>
    </source>
</evidence>
<dbReference type="SUPFAM" id="SSF75516">
    <property type="entry name" value="Pheromone-binding domain of LuxR-like quorum-sensing transcription factors"/>
    <property type="match status" value="1"/>
</dbReference>
<dbReference type="CDD" id="cd06170">
    <property type="entry name" value="LuxR_C_like"/>
    <property type="match status" value="1"/>
</dbReference>
<dbReference type="InterPro" id="IPR036388">
    <property type="entry name" value="WH-like_DNA-bd_sf"/>
</dbReference>
<gene>
    <name evidence="6" type="ORF">AAW51_5375</name>
</gene>
<dbReference type="PANTHER" id="PTHR44688:SF16">
    <property type="entry name" value="DNA-BINDING TRANSCRIPTIONAL ACTIVATOR DEVR_DOSR"/>
    <property type="match status" value="1"/>
</dbReference>
<dbReference type="Proteomes" id="UP000035352">
    <property type="component" value="Chromosome"/>
</dbReference>
<dbReference type="Pfam" id="PF03472">
    <property type="entry name" value="Autoind_bind"/>
    <property type="match status" value="1"/>
</dbReference>
<dbReference type="InterPro" id="IPR016032">
    <property type="entry name" value="Sig_transdc_resp-reg_C-effctor"/>
</dbReference>
<dbReference type="Gene3D" id="3.30.450.80">
    <property type="entry name" value="Transcription factor LuxR-like, autoinducer-binding domain"/>
    <property type="match status" value="1"/>
</dbReference>
<proteinExistence type="predicted"/>
<dbReference type="InterPro" id="IPR036693">
    <property type="entry name" value="TF_LuxR_autoind-bd_dom_sf"/>
</dbReference>
<feature type="domain" description="HTH luxR-type" evidence="5">
    <location>
        <begin position="223"/>
        <end position="288"/>
    </location>
</feature>
<dbReference type="EMBL" id="CP011371">
    <property type="protein sequence ID" value="AKJ32066.1"/>
    <property type="molecule type" value="Genomic_DNA"/>
</dbReference>
<dbReference type="InterPro" id="IPR005143">
    <property type="entry name" value="TF_LuxR_autoind-bd_dom"/>
</dbReference>
<dbReference type="Pfam" id="PF00196">
    <property type="entry name" value="GerE"/>
    <property type="match status" value="1"/>
</dbReference>
<sequence>MGHTEFDAGPLGSATAGPGWQGPGMPLLYSEDDLETSGEAGPRPRMPSVVNDLIAARTGEERQRLVRGMLHAIGFAWLGYGSVAQQHGKATPLTFFTSYAHPEWTQRYFSQRYHDLDTRHHDAPCSSLPLVWDLDDLKASDGRGPMAGRKRRFLDELADCGIGSGVFFSLASPTRVQERTVISLMSSAPNRRWIMDSVLGQALTLALSVHEYLSQHRRLPETHAGLRAEMPPMQQHILNFLIQGQSDKEIAYQLQLSAHTVDYHMRQLRRRFSVRNRVQLVKAAMQAVQET</sequence>
<dbReference type="STRING" id="413882.AAW51_5375"/>
<keyword evidence="1" id="KW-0805">Transcription regulation</keyword>
<evidence type="ECO:0000313" key="6">
    <source>
        <dbReference type="EMBL" id="AKJ32066.1"/>
    </source>
</evidence>
<evidence type="ECO:0000256" key="2">
    <source>
        <dbReference type="ARBA" id="ARBA00023125"/>
    </source>
</evidence>
<feature type="region of interest" description="Disordered" evidence="4">
    <location>
        <begin position="1"/>
        <end position="47"/>
    </location>
</feature>
<dbReference type="PRINTS" id="PR00038">
    <property type="entry name" value="HTHLUXR"/>
</dbReference>
<protein>
    <recommendedName>
        <fullName evidence="5">HTH luxR-type domain-containing protein</fullName>
    </recommendedName>
</protein>
<dbReference type="AlphaFoldDB" id="A0A0G3BXG8"/>
<dbReference type="InterPro" id="IPR000792">
    <property type="entry name" value="Tscrpt_reg_LuxR_C"/>
</dbReference>
<dbReference type="SUPFAM" id="SSF46894">
    <property type="entry name" value="C-terminal effector domain of the bipartite response regulators"/>
    <property type="match status" value="1"/>
</dbReference>
<keyword evidence="3" id="KW-0804">Transcription</keyword>
<name>A0A0G3BXG8_9BURK</name>
<dbReference type="PANTHER" id="PTHR44688">
    <property type="entry name" value="DNA-BINDING TRANSCRIPTIONAL ACTIVATOR DEVR_DOSR"/>
    <property type="match status" value="1"/>
</dbReference>
<evidence type="ECO:0000256" key="1">
    <source>
        <dbReference type="ARBA" id="ARBA00023015"/>
    </source>
</evidence>
<evidence type="ECO:0000313" key="7">
    <source>
        <dbReference type="Proteomes" id="UP000035352"/>
    </source>
</evidence>
<dbReference type="GO" id="GO:0006355">
    <property type="term" value="P:regulation of DNA-templated transcription"/>
    <property type="evidence" value="ECO:0007669"/>
    <property type="project" value="InterPro"/>
</dbReference>
<reference evidence="6 7" key="1">
    <citation type="submission" date="2015-05" db="EMBL/GenBank/DDBJ databases">
        <authorList>
            <person name="Tang B."/>
            <person name="Yu Y."/>
        </authorList>
    </citation>
    <scope>NUCLEOTIDE SEQUENCE [LARGE SCALE GENOMIC DNA]</scope>
    <source>
        <strain evidence="6 7">DSM 7029</strain>
    </source>
</reference>
<keyword evidence="2" id="KW-0238">DNA-binding</keyword>
<keyword evidence="7" id="KW-1185">Reference proteome</keyword>
<evidence type="ECO:0000259" key="5">
    <source>
        <dbReference type="PROSITE" id="PS50043"/>
    </source>
</evidence>
<organism evidence="6 7">
    <name type="scientific">Caldimonas brevitalea</name>
    <dbReference type="NCBI Taxonomy" id="413882"/>
    <lineage>
        <taxon>Bacteria</taxon>
        <taxon>Pseudomonadati</taxon>
        <taxon>Pseudomonadota</taxon>
        <taxon>Betaproteobacteria</taxon>
        <taxon>Burkholderiales</taxon>
        <taxon>Sphaerotilaceae</taxon>
        <taxon>Caldimonas</taxon>
    </lineage>
</organism>
<dbReference type="GO" id="GO:0003677">
    <property type="term" value="F:DNA binding"/>
    <property type="evidence" value="ECO:0007669"/>
    <property type="project" value="UniProtKB-KW"/>
</dbReference>
<dbReference type="SMART" id="SM00421">
    <property type="entry name" value="HTH_LUXR"/>
    <property type="match status" value="1"/>
</dbReference>
<dbReference type="KEGG" id="pbh:AAW51_5375"/>
<accession>A0A0G3BXG8</accession>
<evidence type="ECO:0000256" key="4">
    <source>
        <dbReference type="SAM" id="MobiDB-lite"/>
    </source>
</evidence>
<dbReference type="PROSITE" id="PS50043">
    <property type="entry name" value="HTH_LUXR_2"/>
    <property type="match status" value="1"/>
</dbReference>